<dbReference type="GO" id="GO:0009686">
    <property type="term" value="P:gibberellin biosynthetic process"/>
    <property type="evidence" value="ECO:0007669"/>
    <property type="project" value="UniProtKB-ARBA"/>
</dbReference>
<dbReference type="InterPro" id="IPR050231">
    <property type="entry name" value="Iron_ascorbate_oxido_reductase"/>
</dbReference>
<dbReference type="Pfam" id="PF14226">
    <property type="entry name" value="DIOX_N"/>
    <property type="match status" value="1"/>
</dbReference>
<dbReference type="Gene3D" id="2.60.120.330">
    <property type="entry name" value="B-lactam Antibiotic, Isopenicillin N Synthase, Chain"/>
    <property type="match status" value="1"/>
</dbReference>
<comment type="similarity">
    <text evidence="7">Belongs to the iron/ascorbate-dependent oxidoreductase family. GA20OX subfamily.</text>
</comment>
<gene>
    <name evidence="11" type="ORF">M0R45_034616</name>
</gene>
<dbReference type="InterPro" id="IPR026992">
    <property type="entry name" value="DIOX_N"/>
</dbReference>
<keyword evidence="4 9" id="KW-0560">Oxidoreductase</keyword>
<evidence type="ECO:0000256" key="5">
    <source>
        <dbReference type="ARBA" id="ARBA00023004"/>
    </source>
</evidence>
<dbReference type="InterPro" id="IPR005123">
    <property type="entry name" value="Oxoglu/Fe-dep_dioxygenase_dom"/>
</dbReference>
<evidence type="ECO:0000256" key="6">
    <source>
        <dbReference type="ARBA" id="ARBA00037909"/>
    </source>
</evidence>
<dbReference type="EMBL" id="JBEDUW010000007">
    <property type="protein sequence ID" value="KAK9910662.1"/>
    <property type="molecule type" value="Genomic_DNA"/>
</dbReference>
<dbReference type="GO" id="GO:0046872">
    <property type="term" value="F:metal ion binding"/>
    <property type="evidence" value="ECO:0007669"/>
    <property type="project" value="UniProtKB-KW"/>
</dbReference>
<sequence>MLAMPVPAPPEQTPVVFDTQVIQYQSNIPSQFIWPDQEKPSPDLPDLLAPAIDVNGFLSGDPAIVANTIRSVDEACKKHGFFLIVNHGVDPELIAKAHQYIDLFFGMKLSEKQRAQRKVGESEGYTSSFTGRFNSKLPWKETFTFRSSAESQCSTIVKDYFVNVLGEDFSEMGKFYQEYCEVMNNLSNVILELLGLSLGVGREYFKKYYEGNDSLMRMNYYPMCQKPYLTLGTGPHRDPNSLTILHQDQVGGLEVLFDDKWHTVTPILGSFVVNIGDTFMALCNGIYKSCLHRAVVNNKTVRKSLAFFLSPNKDRVVTPPTSLIDADSLRLYPDFTWPALLEFTQKNYRVDMTTLDAFVDWIKQEGGEETKDQ</sequence>
<protein>
    <recommendedName>
        <fullName evidence="10">Fe2OG dioxygenase domain-containing protein</fullName>
    </recommendedName>
</protein>
<comment type="cofactor">
    <cofactor evidence="1">
        <name>L-ascorbate</name>
        <dbReference type="ChEBI" id="CHEBI:38290"/>
    </cofactor>
</comment>
<dbReference type="InterPro" id="IPR027443">
    <property type="entry name" value="IPNS-like_sf"/>
</dbReference>
<dbReference type="PRINTS" id="PR00682">
    <property type="entry name" value="IPNSYNTHASE"/>
</dbReference>
<evidence type="ECO:0000256" key="8">
    <source>
        <dbReference type="ARBA" id="ARBA00050508"/>
    </source>
</evidence>
<evidence type="ECO:0000256" key="3">
    <source>
        <dbReference type="ARBA" id="ARBA00022723"/>
    </source>
</evidence>
<accession>A0AAW1VUF3</accession>
<proteinExistence type="inferred from homology"/>
<evidence type="ECO:0000256" key="7">
    <source>
        <dbReference type="ARBA" id="ARBA00043997"/>
    </source>
</evidence>
<organism evidence="11 12">
    <name type="scientific">Rubus argutus</name>
    <name type="common">Southern blackberry</name>
    <dbReference type="NCBI Taxonomy" id="59490"/>
    <lineage>
        <taxon>Eukaryota</taxon>
        <taxon>Viridiplantae</taxon>
        <taxon>Streptophyta</taxon>
        <taxon>Embryophyta</taxon>
        <taxon>Tracheophyta</taxon>
        <taxon>Spermatophyta</taxon>
        <taxon>Magnoliopsida</taxon>
        <taxon>eudicotyledons</taxon>
        <taxon>Gunneridae</taxon>
        <taxon>Pentapetalae</taxon>
        <taxon>rosids</taxon>
        <taxon>fabids</taxon>
        <taxon>Rosales</taxon>
        <taxon>Rosaceae</taxon>
        <taxon>Rosoideae</taxon>
        <taxon>Rosoideae incertae sedis</taxon>
        <taxon>Rubus</taxon>
    </lineage>
</organism>
<evidence type="ECO:0000313" key="12">
    <source>
        <dbReference type="Proteomes" id="UP001457282"/>
    </source>
</evidence>
<comment type="caution">
    <text evidence="11">The sequence shown here is derived from an EMBL/GenBank/DDBJ whole genome shotgun (WGS) entry which is preliminary data.</text>
</comment>
<feature type="domain" description="Fe2OG dioxygenase" evidence="10">
    <location>
        <begin position="211"/>
        <end position="311"/>
    </location>
</feature>
<evidence type="ECO:0000256" key="1">
    <source>
        <dbReference type="ARBA" id="ARBA00001961"/>
    </source>
</evidence>
<evidence type="ECO:0000256" key="2">
    <source>
        <dbReference type="ARBA" id="ARBA00004972"/>
    </source>
</evidence>
<dbReference type="Proteomes" id="UP001457282">
    <property type="component" value="Unassembled WGS sequence"/>
</dbReference>
<comment type="catalytic activity">
    <reaction evidence="8">
        <text>gibberellin A12 + 2 2-oxoglutarate + 3 O2 + H(+) = gibberellin A9 + 2 succinate + 3 CO2 + 2 H2O</text>
        <dbReference type="Rhea" id="RHEA:60772"/>
        <dbReference type="ChEBI" id="CHEBI:15377"/>
        <dbReference type="ChEBI" id="CHEBI:15378"/>
        <dbReference type="ChEBI" id="CHEBI:15379"/>
        <dbReference type="ChEBI" id="CHEBI:16526"/>
        <dbReference type="ChEBI" id="CHEBI:16810"/>
        <dbReference type="ChEBI" id="CHEBI:30031"/>
        <dbReference type="ChEBI" id="CHEBI:58627"/>
        <dbReference type="ChEBI" id="CHEBI:73255"/>
    </reaction>
    <physiologicalReaction direction="left-to-right" evidence="8">
        <dbReference type="Rhea" id="RHEA:60773"/>
    </physiologicalReaction>
</comment>
<comment type="pathway">
    <text evidence="2">Hormone biosynthesis.</text>
</comment>
<dbReference type="FunFam" id="2.60.120.330:FF:000003">
    <property type="entry name" value="Gibberellin 20 oxidase 2"/>
    <property type="match status" value="1"/>
</dbReference>
<dbReference type="PANTHER" id="PTHR47990">
    <property type="entry name" value="2-OXOGLUTARATE (2OG) AND FE(II)-DEPENDENT OXYGENASE SUPERFAMILY PROTEIN-RELATED"/>
    <property type="match status" value="1"/>
</dbReference>
<keyword evidence="3 9" id="KW-0479">Metal-binding</keyword>
<dbReference type="InterPro" id="IPR044861">
    <property type="entry name" value="IPNS-like_FE2OG_OXY"/>
</dbReference>
<evidence type="ECO:0000313" key="11">
    <source>
        <dbReference type="EMBL" id="KAK9910662.1"/>
    </source>
</evidence>
<dbReference type="AlphaFoldDB" id="A0AAW1VUF3"/>
<dbReference type="SUPFAM" id="SSF51197">
    <property type="entry name" value="Clavaminate synthase-like"/>
    <property type="match status" value="1"/>
</dbReference>
<dbReference type="PROSITE" id="PS51471">
    <property type="entry name" value="FE2OG_OXY"/>
    <property type="match status" value="1"/>
</dbReference>
<evidence type="ECO:0000256" key="9">
    <source>
        <dbReference type="RuleBase" id="RU003682"/>
    </source>
</evidence>
<comment type="pathway">
    <text evidence="6">Plant hormone biosynthesis; gibberellin biosynthesis.</text>
</comment>
<keyword evidence="5 9" id="KW-0408">Iron</keyword>
<evidence type="ECO:0000256" key="4">
    <source>
        <dbReference type="ARBA" id="ARBA00023002"/>
    </source>
</evidence>
<name>A0AAW1VUF3_RUBAR</name>
<evidence type="ECO:0000259" key="10">
    <source>
        <dbReference type="PROSITE" id="PS51471"/>
    </source>
</evidence>
<dbReference type="Pfam" id="PF03171">
    <property type="entry name" value="2OG-FeII_Oxy"/>
    <property type="match status" value="1"/>
</dbReference>
<keyword evidence="12" id="KW-1185">Reference proteome</keyword>
<reference evidence="11 12" key="1">
    <citation type="journal article" date="2023" name="G3 (Bethesda)">
        <title>A chromosome-length genome assembly and annotation of blackberry (Rubus argutus, cv. 'Hillquist').</title>
        <authorList>
            <person name="Bruna T."/>
            <person name="Aryal R."/>
            <person name="Dudchenko O."/>
            <person name="Sargent D.J."/>
            <person name="Mead D."/>
            <person name="Buti M."/>
            <person name="Cavallini A."/>
            <person name="Hytonen T."/>
            <person name="Andres J."/>
            <person name="Pham M."/>
            <person name="Weisz D."/>
            <person name="Mascagni F."/>
            <person name="Usai G."/>
            <person name="Natali L."/>
            <person name="Bassil N."/>
            <person name="Fernandez G.E."/>
            <person name="Lomsadze A."/>
            <person name="Armour M."/>
            <person name="Olukolu B."/>
            <person name="Poorten T."/>
            <person name="Britton C."/>
            <person name="Davik J."/>
            <person name="Ashrafi H."/>
            <person name="Aiden E.L."/>
            <person name="Borodovsky M."/>
            <person name="Worthington M."/>
        </authorList>
    </citation>
    <scope>NUCLEOTIDE SEQUENCE [LARGE SCALE GENOMIC DNA]</scope>
    <source>
        <strain evidence="11">PI 553951</strain>
    </source>
</reference>
<dbReference type="GO" id="GO:0045544">
    <property type="term" value="F:gibberellin 20-oxidase activity"/>
    <property type="evidence" value="ECO:0007669"/>
    <property type="project" value="UniProtKB-ARBA"/>
</dbReference>